<feature type="non-terminal residue" evidence="2">
    <location>
        <position position="92"/>
    </location>
</feature>
<evidence type="ECO:0000313" key="3">
    <source>
        <dbReference type="Proteomes" id="UP000807025"/>
    </source>
</evidence>
<dbReference type="EMBL" id="MU154803">
    <property type="protein sequence ID" value="KAF9487212.1"/>
    <property type="molecule type" value="Genomic_DNA"/>
</dbReference>
<proteinExistence type="predicted"/>
<dbReference type="AlphaFoldDB" id="A0A9P5ZFB1"/>
<dbReference type="Proteomes" id="UP000807025">
    <property type="component" value="Unassembled WGS sequence"/>
</dbReference>
<reference evidence="2" key="1">
    <citation type="submission" date="2020-11" db="EMBL/GenBank/DDBJ databases">
        <authorList>
            <consortium name="DOE Joint Genome Institute"/>
            <person name="Ahrendt S."/>
            <person name="Riley R."/>
            <person name="Andreopoulos W."/>
            <person name="Labutti K."/>
            <person name="Pangilinan J."/>
            <person name="Ruiz-Duenas F.J."/>
            <person name="Barrasa J.M."/>
            <person name="Sanchez-Garcia M."/>
            <person name="Camarero S."/>
            <person name="Miyauchi S."/>
            <person name="Serrano A."/>
            <person name="Linde D."/>
            <person name="Babiker R."/>
            <person name="Drula E."/>
            <person name="Ayuso-Fernandez I."/>
            <person name="Pacheco R."/>
            <person name="Padilla G."/>
            <person name="Ferreira P."/>
            <person name="Barriuso J."/>
            <person name="Kellner H."/>
            <person name="Castanera R."/>
            <person name="Alfaro M."/>
            <person name="Ramirez L."/>
            <person name="Pisabarro A.G."/>
            <person name="Kuo A."/>
            <person name="Tritt A."/>
            <person name="Lipzen A."/>
            <person name="He G."/>
            <person name="Yan M."/>
            <person name="Ng V."/>
            <person name="Cullen D."/>
            <person name="Martin F."/>
            <person name="Rosso M.-N."/>
            <person name="Henrissat B."/>
            <person name="Hibbett D."/>
            <person name="Martinez A.T."/>
            <person name="Grigoriev I.V."/>
        </authorList>
    </citation>
    <scope>NUCLEOTIDE SEQUENCE</scope>
    <source>
        <strain evidence="2">ATCC 90797</strain>
    </source>
</reference>
<gene>
    <name evidence="2" type="ORF">BDN71DRAFT_1360670</name>
</gene>
<feature type="region of interest" description="Disordered" evidence="1">
    <location>
        <begin position="71"/>
        <end position="92"/>
    </location>
</feature>
<sequence>KVDELLGMIKDFGWTLGEALYHIFRNRDEHGQRIQRSEKHMKMASRFLGGRSNYMVAHILDSWMQSPYGLPKASHSERSAQYSPTKGYQELK</sequence>
<organism evidence="2 3">
    <name type="scientific">Pleurotus eryngii</name>
    <name type="common">Boletus of the steppes</name>
    <dbReference type="NCBI Taxonomy" id="5323"/>
    <lineage>
        <taxon>Eukaryota</taxon>
        <taxon>Fungi</taxon>
        <taxon>Dikarya</taxon>
        <taxon>Basidiomycota</taxon>
        <taxon>Agaricomycotina</taxon>
        <taxon>Agaricomycetes</taxon>
        <taxon>Agaricomycetidae</taxon>
        <taxon>Agaricales</taxon>
        <taxon>Pleurotineae</taxon>
        <taxon>Pleurotaceae</taxon>
        <taxon>Pleurotus</taxon>
    </lineage>
</organism>
<keyword evidence="3" id="KW-1185">Reference proteome</keyword>
<feature type="non-terminal residue" evidence="2">
    <location>
        <position position="1"/>
    </location>
</feature>
<accession>A0A9P5ZFB1</accession>
<comment type="caution">
    <text evidence="2">The sequence shown here is derived from an EMBL/GenBank/DDBJ whole genome shotgun (WGS) entry which is preliminary data.</text>
</comment>
<dbReference type="OrthoDB" id="10518133at2759"/>
<evidence type="ECO:0000313" key="2">
    <source>
        <dbReference type="EMBL" id="KAF9487212.1"/>
    </source>
</evidence>
<name>A0A9P5ZFB1_PLEER</name>
<protein>
    <submittedName>
        <fullName evidence="2">Uncharacterized protein</fullName>
    </submittedName>
</protein>
<evidence type="ECO:0000256" key="1">
    <source>
        <dbReference type="SAM" id="MobiDB-lite"/>
    </source>
</evidence>